<name>A0A1Q9CVL4_SYMMI</name>
<gene>
    <name evidence="1" type="ORF">AK812_SmicGene31839</name>
</gene>
<reference evidence="1 2" key="1">
    <citation type="submission" date="2016-02" db="EMBL/GenBank/DDBJ databases">
        <title>Genome analysis of coral dinoflagellate symbionts highlights evolutionary adaptations to a symbiotic lifestyle.</title>
        <authorList>
            <person name="Aranda M."/>
            <person name="Li Y."/>
            <person name="Liew Y.J."/>
            <person name="Baumgarten S."/>
            <person name="Simakov O."/>
            <person name="Wilson M."/>
            <person name="Piel J."/>
            <person name="Ashoor H."/>
            <person name="Bougouffa S."/>
            <person name="Bajic V.B."/>
            <person name="Ryu T."/>
            <person name="Ravasi T."/>
            <person name="Bayer T."/>
            <person name="Micklem G."/>
            <person name="Kim H."/>
            <person name="Bhak J."/>
            <person name="Lajeunesse T.C."/>
            <person name="Voolstra C.R."/>
        </authorList>
    </citation>
    <scope>NUCLEOTIDE SEQUENCE [LARGE SCALE GENOMIC DNA]</scope>
    <source>
        <strain evidence="1 2">CCMP2467</strain>
    </source>
</reference>
<dbReference type="AlphaFoldDB" id="A0A1Q9CVL4"/>
<protein>
    <submittedName>
        <fullName evidence="1">Uncharacterized protein</fullName>
    </submittedName>
</protein>
<evidence type="ECO:0000313" key="1">
    <source>
        <dbReference type="EMBL" id="OLP86974.1"/>
    </source>
</evidence>
<accession>A0A1Q9CVL4</accession>
<sequence length="153" mass="17683">MRLNEMAMRGKEAALFVFVKLEGIGELWYPGKLSSVFWRGSLPCVEEEEQEEMVEDRADFHPVFLSVDSLQRLGELCPLLPGDLFLYREVKDEVEDVSIPCEGGLPCVEEEEQEEMVRLEEAFTLFFEDEVKELLAGQDEVELFLFSLNCMEF</sequence>
<organism evidence="1 2">
    <name type="scientific">Symbiodinium microadriaticum</name>
    <name type="common">Dinoflagellate</name>
    <name type="synonym">Zooxanthella microadriatica</name>
    <dbReference type="NCBI Taxonomy" id="2951"/>
    <lineage>
        <taxon>Eukaryota</taxon>
        <taxon>Sar</taxon>
        <taxon>Alveolata</taxon>
        <taxon>Dinophyceae</taxon>
        <taxon>Suessiales</taxon>
        <taxon>Symbiodiniaceae</taxon>
        <taxon>Symbiodinium</taxon>
    </lineage>
</organism>
<comment type="caution">
    <text evidence="1">The sequence shown here is derived from an EMBL/GenBank/DDBJ whole genome shotgun (WGS) entry which is preliminary data.</text>
</comment>
<keyword evidence="2" id="KW-1185">Reference proteome</keyword>
<dbReference type="EMBL" id="LSRX01000888">
    <property type="protein sequence ID" value="OLP86974.1"/>
    <property type="molecule type" value="Genomic_DNA"/>
</dbReference>
<dbReference type="Proteomes" id="UP000186817">
    <property type="component" value="Unassembled WGS sequence"/>
</dbReference>
<evidence type="ECO:0000313" key="2">
    <source>
        <dbReference type="Proteomes" id="UP000186817"/>
    </source>
</evidence>
<proteinExistence type="predicted"/>